<dbReference type="OrthoDB" id="6571023at2"/>
<evidence type="ECO:0000313" key="1">
    <source>
        <dbReference type="EMBL" id="OBX51460.1"/>
    </source>
</evidence>
<gene>
    <name evidence="1" type="ORF">A9Z60_07685</name>
</gene>
<keyword evidence="1" id="KW-0808">Transferase</keyword>
<dbReference type="Proteomes" id="UP000092671">
    <property type="component" value="Unassembled WGS sequence"/>
</dbReference>
<comment type="caution">
    <text evidence="1">The sequence shown here is derived from an EMBL/GenBank/DDBJ whole genome shotgun (WGS) entry which is preliminary data.</text>
</comment>
<reference evidence="1 2" key="1">
    <citation type="submission" date="2016-06" db="EMBL/GenBank/DDBJ databases">
        <title>Draft genome of Moraxella nonliquefaciens CCUG 60284.</title>
        <authorList>
            <person name="Salva-Serra F."/>
            <person name="Engstrom-Jakobsson H."/>
            <person name="Thorell K."/>
            <person name="Gonzales-Siles L."/>
            <person name="Karlsson R."/>
            <person name="Boulund F."/>
            <person name="Engstrand L."/>
            <person name="Kristiansson E."/>
            <person name="Moore E."/>
        </authorList>
    </citation>
    <scope>NUCLEOTIDE SEQUENCE [LARGE SCALE GENOMIC DNA]</scope>
    <source>
        <strain evidence="1 2">CCUG 60284</strain>
    </source>
</reference>
<organism evidence="1 2">
    <name type="scientific">Moraxella nonliquefaciens</name>
    <dbReference type="NCBI Taxonomy" id="478"/>
    <lineage>
        <taxon>Bacteria</taxon>
        <taxon>Pseudomonadati</taxon>
        <taxon>Pseudomonadota</taxon>
        <taxon>Gammaproteobacteria</taxon>
        <taxon>Moraxellales</taxon>
        <taxon>Moraxellaceae</taxon>
        <taxon>Moraxella</taxon>
    </lineage>
</organism>
<keyword evidence="1" id="KW-0418">Kinase</keyword>
<sequence length="121" mass="13483">MKQEITQEIKQAFDGDLKDVVKNFTAYRAMPSDDDWAVNDTGTKTHAYKGRGVFGSYSAYETDGQAVSMKDVKLTCLQSELTDTPMIDDVINDMRVLSIKKDPANISYAIQLRGLHVDDTA</sequence>
<dbReference type="RefSeq" id="WP_066892709.1">
    <property type="nucleotide sequence ID" value="NZ_LZDN01000006.1"/>
</dbReference>
<name>A0A1B8PKN7_MORNO</name>
<dbReference type="EMBL" id="LZDN01000006">
    <property type="protein sequence ID" value="OBX51460.1"/>
    <property type="molecule type" value="Genomic_DNA"/>
</dbReference>
<dbReference type="AlphaFoldDB" id="A0A1B8PKN7"/>
<dbReference type="GO" id="GO:0016301">
    <property type="term" value="F:kinase activity"/>
    <property type="evidence" value="ECO:0007669"/>
    <property type="project" value="UniProtKB-KW"/>
</dbReference>
<protein>
    <submittedName>
        <fullName evidence="1">Glutamate 5-kinase</fullName>
    </submittedName>
</protein>
<proteinExistence type="predicted"/>
<accession>A0A1B8PKN7</accession>
<evidence type="ECO:0000313" key="2">
    <source>
        <dbReference type="Proteomes" id="UP000092671"/>
    </source>
</evidence>